<dbReference type="PROSITE" id="PS50850">
    <property type="entry name" value="MFS"/>
    <property type="match status" value="1"/>
</dbReference>
<feature type="transmembrane region" description="Helical" evidence="6">
    <location>
        <begin position="377"/>
        <end position="398"/>
    </location>
</feature>
<dbReference type="SUPFAM" id="SSF103473">
    <property type="entry name" value="MFS general substrate transporter"/>
    <property type="match status" value="1"/>
</dbReference>
<evidence type="ECO:0000256" key="1">
    <source>
        <dbReference type="ARBA" id="ARBA00004141"/>
    </source>
</evidence>
<evidence type="ECO:0000256" key="3">
    <source>
        <dbReference type="ARBA" id="ARBA00022692"/>
    </source>
</evidence>
<dbReference type="Proteomes" id="UP000076088">
    <property type="component" value="Plasmid unnamed1"/>
</dbReference>
<dbReference type="RefSeq" id="WP_054734453.1">
    <property type="nucleotide sequence ID" value="NZ_CP009430.1"/>
</dbReference>
<comment type="subcellular location">
    <subcellularLocation>
        <location evidence="1">Membrane</location>
        <topology evidence="1">Multi-pass membrane protein</topology>
    </subcellularLocation>
</comment>
<keyword evidence="8" id="KW-0614">Plasmid</keyword>
<feature type="transmembrane region" description="Helical" evidence="6">
    <location>
        <begin position="279"/>
        <end position="300"/>
    </location>
</feature>
<dbReference type="PANTHER" id="PTHR23505:SF79">
    <property type="entry name" value="PROTEIN SPINSTER"/>
    <property type="match status" value="1"/>
</dbReference>
<dbReference type="KEGG" id="smaz:LH19_26210"/>
<keyword evidence="4 6" id="KW-1133">Transmembrane helix</keyword>
<geneLocation type="plasmid" evidence="8 9">
    <name>unnamed1</name>
</geneLocation>
<evidence type="ECO:0000256" key="6">
    <source>
        <dbReference type="SAM" id="Phobius"/>
    </source>
</evidence>
<keyword evidence="9" id="KW-1185">Reference proteome</keyword>
<feature type="domain" description="Major facilitator superfamily (MFS) profile" evidence="7">
    <location>
        <begin position="21"/>
        <end position="435"/>
    </location>
</feature>
<dbReference type="AlphaFoldDB" id="A0AAC9AYX3"/>
<dbReference type="PANTHER" id="PTHR23505">
    <property type="entry name" value="SPINSTER"/>
    <property type="match status" value="1"/>
</dbReference>
<dbReference type="InterPro" id="IPR044770">
    <property type="entry name" value="MFS_spinster-like"/>
</dbReference>
<sequence length="450" mass="47562">MAGKKWRLSPERGWLIGGWYVVIILTLLYILALIDRLVLTLLIEPLKQDLNISDTAVSVLLGPSFAILYSLAAFPIAFLIDRGNRIVILCTAVFVWSAATIGSAFAENFTALVILRAVLAIGEAALAPAAISLIGDRFLPVQRTTPTAVFLAGGHMGTASTYFVGGAIIALLEGGAFDIVPGMASLPIWRSTLILVGIPGMLLAALLLLTTREPARGVLGTAAVRALESEGAFRSPSVAVRFYSCFLTGHAFKAVVTYSAVVWFPTYLVRTFDLSPARAAYYFGFAVLLSTALAVVSPIAVGKVARRGYPSVLIYTYLVGISLGGALYLLSLLQTDLTLTLICAIIGFALLGCVTPLPVVAIAMMAPSGIRARVTSLNYIALNVVGLTLGSLLVALFSDHVFGAKTGLGYSLITVTAISIPVTFAFVVSAIPPYVEAARRVYGRNLDKAA</sequence>
<evidence type="ECO:0000256" key="2">
    <source>
        <dbReference type="ARBA" id="ARBA00022448"/>
    </source>
</evidence>
<keyword evidence="2" id="KW-0813">Transport</keyword>
<dbReference type="EMBL" id="CP013345">
    <property type="protein sequence ID" value="AMU92534.1"/>
    <property type="molecule type" value="Genomic_DNA"/>
</dbReference>
<feature type="transmembrane region" description="Helical" evidence="6">
    <location>
        <begin position="312"/>
        <end position="333"/>
    </location>
</feature>
<evidence type="ECO:0000259" key="7">
    <source>
        <dbReference type="PROSITE" id="PS50850"/>
    </source>
</evidence>
<feature type="transmembrane region" description="Helical" evidence="6">
    <location>
        <begin position="339"/>
        <end position="365"/>
    </location>
</feature>
<dbReference type="Gene3D" id="1.20.1250.20">
    <property type="entry name" value="MFS general substrate transporter like domains"/>
    <property type="match status" value="2"/>
</dbReference>
<dbReference type="Pfam" id="PF07690">
    <property type="entry name" value="MFS_1"/>
    <property type="match status" value="1"/>
</dbReference>
<organism evidence="8 9">
    <name type="scientific">Sphingopyxis macrogoltabida</name>
    <name type="common">Sphingomonas macrogoltabidus</name>
    <dbReference type="NCBI Taxonomy" id="33050"/>
    <lineage>
        <taxon>Bacteria</taxon>
        <taxon>Pseudomonadati</taxon>
        <taxon>Pseudomonadota</taxon>
        <taxon>Alphaproteobacteria</taxon>
        <taxon>Sphingomonadales</taxon>
        <taxon>Sphingomonadaceae</taxon>
        <taxon>Sphingopyxis</taxon>
    </lineage>
</organism>
<feature type="transmembrane region" description="Helical" evidence="6">
    <location>
        <begin position="242"/>
        <end position="264"/>
    </location>
</feature>
<name>A0AAC9AYX3_SPHMC</name>
<feature type="transmembrane region" description="Helical" evidence="6">
    <location>
        <begin position="86"/>
        <end position="106"/>
    </location>
</feature>
<reference evidence="8 9" key="2">
    <citation type="journal article" date="2016" name="Genome Announc.">
        <title>Complete Genome Sequence of Sphingopyxis macrogoltabida Strain 203N (NBRC 111659), a Polyethylene Glycol Degrader.</title>
        <authorList>
            <person name="Ohtsubo Y."/>
            <person name="Nonoyama S."/>
            <person name="Nagata Y."/>
            <person name="Numata M."/>
            <person name="Tsuchikane K."/>
            <person name="Hosoyama A."/>
            <person name="Yamazoe A."/>
            <person name="Tsuda M."/>
            <person name="Fujita N."/>
            <person name="Kawai F."/>
        </authorList>
    </citation>
    <scope>NUCLEOTIDE SEQUENCE [LARGE SCALE GENOMIC DNA]</scope>
    <source>
        <strain evidence="8 9">203N</strain>
    </source>
</reference>
<evidence type="ECO:0000313" key="9">
    <source>
        <dbReference type="Proteomes" id="UP000076088"/>
    </source>
</evidence>
<dbReference type="InterPro" id="IPR011701">
    <property type="entry name" value="MFS"/>
</dbReference>
<accession>A0AAC9AYX3</accession>
<evidence type="ECO:0000256" key="5">
    <source>
        <dbReference type="ARBA" id="ARBA00023136"/>
    </source>
</evidence>
<feature type="transmembrane region" description="Helical" evidence="6">
    <location>
        <begin position="112"/>
        <end position="135"/>
    </location>
</feature>
<dbReference type="InterPro" id="IPR036259">
    <property type="entry name" value="MFS_trans_sf"/>
</dbReference>
<protein>
    <recommendedName>
        <fullName evidence="7">Major facilitator superfamily (MFS) profile domain-containing protein</fullName>
    </recommendedName>
</protein>
<feature type="transmembrane region" description="Helical" evidence="6">
    <location>
        <begin position="55"/>
        <end position="79"/>
    </location>
</feature>
<dbReference type="InterPro" id="IPR020846">
    <property type="entry name" value="MFS_dom"/>
</dbReference>
<evidence type="ECO:0000256" key="4">
    <source>
        <dbReference type="ARBA" id="ARBA00022989"/>
    </source>
</evidence>
<dbReference type="GO" id="GO:0016020">
    <property type="term" value="C:membrane"/>
    <property type="evidence" value="ECO:0007669"/>
    <property type="project" value="UniProtKB-SubCell"/>
</dbReference>
<reference evidence="9" key="1">
    <citation type="submission" date="2015-11" db="EMBL/GenBank/DDBJ databases">
        <title>Complete genome sequence of a polyethylene-glycol degrader Sphingopyxis macrogoltabida 203N (NBRC 111659).</title>
        <authorList>
            <person name="Yoshiyuki O."/>
            <person name="Shouta N."/>
            <person name="Nagata Y."/>
            <person name="Numata M."/>
            <person name="Tsuchikane K."/>
            <person name="Hosoyama A."/>
            <person name="Yamazoe A."/>
            <person name="Tsuda M."/>
            <person name="Fujita N."/>
            <person name="Kawai F."/>
        </authorList>
    </citation>
    <scope>NUCLEOTIDE SEQUENCE [LARGE SCALE GENOMIC DNA]</scope>
    <source>
        <strain evidence="9">203N</strain>
        <plasmid evidence="9">unnamed1</plasmid>
    </source>
</reference>
<keyword evidence="5 6" id="KW-0472">Membrane</keyword>
<feature type="transmembrane region" description="Helical" evidence="6">
    <location>
        <begin position="147"/>
        <end position="172"/>
    </location>
</feature>
<feature type="transmembrane region" description="Helical" evidence="6">
    <location>
        <begin position="192"/>
        <end position="209"/>
    </location>
</feature>
<proteinExistence type="predicted"/>
<keyword evidence="3 6" id="KW-0812">Transmembrane</keyword>
<gene>
    <name evidence="8" type="ORF">ATM17_30205</name>
</gene>
<feature type="transmembrane region" description="Helical" evidence="6">
    <location>
        <begin position="20"/>
        <end position="43"/>
    </location>
</feature>
<dbReference type="GO" id="GO:0022857">
    <property type="term" value="F:transmembrane transporter activity"/>
    <property type="evidence" value="ECO:0007669"/>
    <property type="project" value="InterPro"/>
</dbReference>
<evidence type="ECO:0000313" key="8">
    <source>
        <dbReference type="EMBL" id="AMU92534.1"/>
    </source>
</evidence>
<feature type="transmembrane region" description="Helical" evidence="6">
    <location>
        <begin position="410"/>
        <end position="435"/>
    </location>
</feature>